<reference evidence="1 2" key="1">
    <citation type="journal article" date="2019" name="Nat. Microbiol.">
        <title>Mediterranean grassland soil C-N compound turnover is dependent on rainfall and depth, and is mediated by genomically divergent microorganisms.</title>
        <authorList>
            <person name="Diamond S."/>
            <person name="Andeer P.F."/>
            <person name="Li Z."/>
            <person name="Crits-Christoph A."/>
            <person name="Burstein D."/>
            <person name="Anantharaman K."/>
            <person name="Lane K.R."/>
            <person name="Thomas B.C."/>
            <person name="Pan C."/>
            <person name="Northen T.R."/>
            <person name="Banfield J.F."/>
        </authorList>
    </citation>
    <scope>NUCLEOTIDE SEQUENCE [LARGE SCALE GENOMIC DNA]</scope>
    <source>
        <strain evidence="1">NP_1</strain>
    </source>
</reference>
<dbReference type="PIRSF" id="PIRSF028451">
    <property type="entry name" value="UCP028451"/>
    <property type="match status" value="1"/>
</dbReference>
<dbReference type="InterPro" id="IPR015996">
    <property type="entry name" value="UCP028451"/>
</dbReference>
<name>A0A537LY62_9BACT</name>
<gene>
    <name evidence="1" type="ORF">E6G98_01740</name>
</gene>
<accession>A0A537LY62</accession>
<protein>
    <submittedName>
        <fullName evidence="1">DUF2461 domain-containing protein</fullName>
    </submittedName>
</protein>
<dbReference type="PANTHER" id="PTHR36452">
    <property type="entry name" value="CHROMOSOME 12, WHOLE GENOME SHOTGUN SEQUENCE"/>
    <property type="match status" value="1"/>
</dbReference>
<sequence>MGGGQGSDCARAGRVSGGTSGLVSGAYFSPRLFQFLRELETHNDRAWFEANRERYEAHVKEPMLRFISDLGTPLRKISPHLEVDPRPVGGAMFRIHRDIRFSKDKSPYKTHVGAHFPHARAGPDESAPGFYIHLEPAHSIGGGGLWHPDSAALRRVRDRIVARPREWNAIADAGISVDGESLKRVPPGYTPDHPLAEALKLKDFYVMEQFSEKQVCAADFIKTFTDACRAAAPLMKFLTQAVGLPW</sequence>
<evidence type="ECO:0000313" key="2">
    <source>
        <dbReference type="Proteomes" id="UP000315217"/>
    </source>
</evidence>
<dbReference type="PANTHER" id="PTHR36452:SF1">
    <property type="entry name" value="DUF2461 DOMAIN-CONTAINING PROTEIN"/>
    <property type="match status" value="1"/>
</dbReference>
<dbReference type="EMBL" id="VBAI01000013">
    <property type="protein sequence ID" value="TMJ12922.1"/>
    <property type="molecule type" value="Genomic_DNA"/>
</dbReference>
<organism evidence="1 2">
    <name type="scientific">Candidatus Segetimicrobium genomatis</name>
    <dbReference type="NCBI Taxonomy" id="2569760"/>
    <lineage>
        <taxon>Bacteria</taxon>
        <taxon>Bacillati</taxon>
        <taxon>Candidatus Sysuimicrobiota</taxon>
        <taxon>Candidatus Sysuimicrobiia</taxon>
        <taxon>Candidatus Sysuimicrobiales</taxon>
        <taxon>Candidatus Segetimicrobiaceae</taxon>
        <taxon>Candidatus Segetimicrobium</taxon>
    </lineage>
</organism>
<proteinExistence type="predicted"/>
<comment type="caution">
    <text evidence="1">The sequence shown here is derived from an EMBL/GenBank/DDBJ whole genome shotgun (WGS) entry which is preliminary data.</text>
</comment>
<evidence type="ECO:0000313" key="1">
    <source>
        <dbReference type="EMBL" id="TMJ12922.1"/>
    </source>
</evidence>
<dbReference type="AlphaFoldDB" id="A0A537LY62"/>
<dbReference type="Proteomes" id="UP000315217">
    <property type="component" value="Unassembled WGS sequence"/>
</dbReference>
<dbReference type="Pfam" id="PF09365">
    <property type="entry name" value="DUF2461"/>
    <property type="match status" value="1"/>
</dbReference>
<dbReference type="InterPro" id="IPR012808">
    <property type="entry name" value="CHP02453"/>
</dbReference>
<dbReference type="NCBIfam" id="TIGR02453">
    <property type="entry name" value="TIGR02453 family protein"/>
    <property type="match status" value="1"/>
</dbReference>